<dbReference type="PANTHER" id="PTHR37316:SF3">
    <property type="entry name" value="TEICHOIC ACID GLYCEROL-PHOSPHATE TRANSFERASE"/>
    <property type="match status" value="1"/>
</dbReference>
<keyword evidence="5" id="KW-0777">Teichoic acid biosynthesis</keyword>
<dbReference type="EMBL" id="KY710708">
    <property type="protein sequence ID" value="AXY99668.1"/>
    <property type="molecule type" value="Genomic_DNA"/>
</dbReference>
<evidence type="ECO:0000256" key="2">
    <source>
        <dbReference type="ARBA" id="ARBA00010488"/>
    </source>
</evidence>
<dbReference type="InterPro" id="IPR007554">
    <property type="entry name" value="Glycerophosphate_synth"/>
</dbReference>
<evidence type="ECO:0000256" key="3">
    <source>
        <dbReference type="ARBA" id="ARBA00022475"/>
    </source>
</evidence>
<protein>
    <submittedName>
        <fullName evidence="7">CDP-Glycerol:Poly(Glycerophosphate)</fullName>
    </submittedName>
</protein>
<comment type="subcellular location">
    <subcellularLocation>
        <location evidence="1">Cell membrane</location>
        <topology evidence="1">Peripheral membrane protein</topology>
    </subcellularLocation>
</comment>
<dbReference type="Pfam" id="PF04464">
    <property type="entry name" value="Glyphos_transf"/>
    <property type="match status" value="1"/>
</dbReference>
<accession>A0A385JN02</accession>
<evidence type="ECO:0000256" key="6">
    <source>
        <dbReference type="ARBA" id="ARBA00023136"/>
    </source>
</evidence>
<evidence type="ECO:0000256" key="4">
    <source>
        <dbReference type="ARBA" id="ARBA00022679"/>
    </source>
</evidence>
<dbReference type="InterPro" id="IPR043148">
    <property type="entry name" value="TagF_C"/>
</dbReference>
<keyword evidence="3" id="KW-1003">Cell membrane</keyword>
<dbReference type="Gene3D" id="3.40.50.11820">
    <property type="match status" value="1"/>
</dbReference>
<organism evidence="7">
    <name type="scientific">Proteus mirabilis</name>
    <dbReference type="NCBI Taxonomy" id="584"/>
    <lineage>
        <taxon>Bacteria</taxon>
        <taxon>Pseudomonadati</taxon>
        <taxon>Pseudomonadota</taxon>
        <taxon>Gammaproteobacteria</taxon>
        <taxon>Enterobacterales</taxon>
        <taxon>Morganellaceae</taxon>
        <taxon>Proteus</taxon>
    </lineage>
</organism>
<keyword evidence="4" id="KW-0808">Transferase</keyword>
<evidence type="ECO:0000313" key="7">
    <source>
        <dbReference type="EMBL" id="AXY99668.1"/>
    </source>
</evidence>
<comment type="similarity">
    <text evidence="2">Belongs to the CDP-glycerol glycerophosphotransferase family.</text>
</comment>
<sequence>MCIGSSHGFRDNAKYYYLYENSRDIKKYWISNSYSDNVLLQKKGIKSHYKWSLKGLYLSLVSKFHIYDYNIDDINFWTSGRAIKFNLWHGVGIKNIEFKIKIGSSKKHFNKLNLKNIIFSPYIYIKPDFFLSTSDMMDKHFCECFRIHSNAIIHNIYPRCQFFLKNKKKLLNHIKRYESSFLQNLILKKSKEFNKLHLYVPTWRDSGKDFISKINWHQLNDTLAEKNELFLIKPHPNTILKTHLELSNILYIPNKEDIYPLMPFTDTLITDYSSVYYDYLLLRDKKIILFLFDYIEYVKNERDLAFDFNEFTAGVKVYNYDDFFNSLFFNGKKSLSDYKKEEKIIHSFWEYTENKKSINDQLISKINHE</sequence>
<evidence type="ECO:0000256" key="5">
    <source>
        <dbReference type="ARBA" id="ARBA00022944"/>
    </source>
</evidence>
<name>A0A385JN02_PROMI</name>
<evidence type="ECO:0000256" key="1">
    <source>
        <dbReference type="ARBA" id="ARBA00004202"/>
    </source>
</evidence>
<dbReference type="AlphaFoldDB" id="A0A385JN02"/>
<dbReference type="InterPro" id="IPR051612">
    <property type="entry name" value="Teichoic_Acid_Biosynth"/>
</dbReference>
<dbReference type="PANTHER" id="PTHR37316">
    <property type="entry name" value="TEICHOIC ACID GLYCEROL-PHOSPHATE PRIMASE"/>
    <property type="match status" value="1"/>
</dbReference>
<reference evidence="7" key="1">
    <citation type="journal article" date="2017" name="PLoS ONE">
        <title>Genetic diversity of the O antigens of Proteus species and the development of a suspension array for molecular serotyping.</title>
        <authorList>
            <person name="Yu X."/>
            <person name="Torzewska A."/>
            <person name="Zhang X."/>
            <person name="Yin Z."/>
            <person name="Drzewiecka D."/>
            <person name="Cao H."/>
            <person name="Liu B."/>
            <person name="Knirel Y.A."/>
            <person name="Rozalski A."/>
            <person name="Wang L."/>
        </authorList>
    </citation>
    <scope>NUCLEOTIDE SEQUENCE</scope>
    <source>
        <strain evidence="7">PrK 59/57</strain>
    </source>
</reference>
<dbReference type="InterPro" id="IPR043149">
    <property type="entry name" value="TagF_N"/>
</dbReference>
<dbReference type="GO" id="GO:0047355">
    <property type="term" value="F:CDP-glycerol glycerophosphotransferase activity"/>
    <property type="evidence" value="ECO:0007669"/>
    <property type="project" value="InterPro"/>
</dbReference>
<proteinExistence type="inferred from homology"/>
<keyword evidence="6" id="KW-0472">Membrane</keyword>
<dbReference type="Gene3D" id="3.40.50.12580">
    <property type="match status" value="1"/>
</dbReference>
<dbReference type="GO" id="GO:0005886">
    <property type="term" value="C:plasma membrane"/>
    <property type="evidence" value="ECO:0007669"/>
    <property type="project" value="UniProtKB-SubCell"/>
</dbReference>
<dbReference type="GO" id="GO:0019350">
    <property type="term" value="P:teichoic acid biosynthetic process"/>
    <property type="evidence" value="ECO:0007669"/>
    <property type="project" value="UniProtKB-KW"/>
</dbReference>